<protein>
    <submittedName>
        <fullName evidence="1">Aspartyl-phosphate phosphatase Spo0E family protein</fullName>
    </submittedName>
</protein>
<dbReference type="Gene3D" id="4.10.280.10">
    <property type="entry name" value="Helix-loop-helix DNA-binding domain"/>
    <property type="match status" value="1"/>
</dbReference>
<dbReference type="SUPFAM" id="SSF140500">
    <property type="entry name" value="BAS1536-like"/>
    <property type="match status" value="1"/>
</dbReference>
<dbReference type="EMBL" id="JBGEWD010000001">
    <property type="protein sequence ID" value="MEY7998944.1"/>
    <property type="molecule type" value="Genomic_DNA"/>
</dbReference>
<proteinExistence type="predicted"/>
<evidence type="ECO:0000313" key="1">
    <source>
        <dbReference type="EMBL" id="MEY7998944.1"/>
    </source>
</evidence>
<dbReference type="InterPro" id="IPR018540">
    <property type="entry name" value="Spo0E-like"/>
</dbReference>
<evidence type="ECO:0000313" key="2">
    <source>
        <dbReference type="Proteomes" id="UP001564657"/>
    </source>
</evidence>
<dbReference type="Proteomes" id="UP001564657">
    <property type="component" value="Unassembled WGS sequence"/>
</dbReference>
<gene>
    <name evidence="1" type="ORF">AB8U03_01805</name>
</gene>
<organism evidence="1 2">
    <name type="scientific">Clostridium moutaii</name>
    <dbReference type="NCBI Taxonomy" id="3240932"/>
    <lineage>
        <taxon>Bacteria</taxon>
        <taxon>Bacillati</taxon>
        <taxon>Bacillota</taxon>
        <taxon>Clostridia</taxon>
        <taxon>Eubacteriales</taxon>
        <taxon>Clostridiaceae</taxon>
        <taxon>Clostridium</taxon>
    </lineage>
</organism>
<sequence>MEKLLEELRDKLNKMLDSNKYTNEEILEVSQQLDKLIVYYYKLGKKY</sequence>
<comment type="caution">
    <text evidence="1">The sequence shown here is derived from an EMBL/GenBank/DDBJ whole genome shotgun (WGS) entry which is preliminary data.</text>
</comment>
<reference evidence="1 2" key="1">
    <citation type="submission" date="2024-08" db="EMBL/GenBank/DDBJ databases">
        <title>Clostridium lapicellarii sp. nov., and Clostridium renhuaiense sp. nov., two species isolated from the mud in a fermentation cellar used for producing sauce-flavour Chinese liquors.</title>
        <authorList>
            <person name="Yang F."/>
            <person name="Wang H."/>
            <person name="Chen L.Q."/>
            <person name="Zhou N."/>
            <person name="Lu J.J."/>
            <person name="Pu X.X."/>
            <person name="Wan B."/>
            <person name="Wang L."/>
            <person name="Liu S.J."/>
        </authorList>
    </citation>
    <scope>NUCLEOTIDE SEQUENCE [LARGE SCALE GENOMIC DNA]</scope>
    <source>
        <strain evidence="1 2">MT-5</strain>
    </source>
</reference>
<keyword evidence="2" id="KW-1185">Reference proteome</keyword>
<accession>A0ABV4BJH1</accession>
<dbReference type="RefSeq" id="WP_369702818.1">
    <property type="nucleotide sequence ID" value="NZ_JBGEWD010000001.1"/>
</dbReference>
<dbReference type="InterPro" id="IPR036638">
    <property type="entry name" value="HLH_DNA-bd_sf"/>
</dbReference>
<name>A0ABV4BJH1_9CLOT</name>
<dbReference type="InterPro" id="IPR037208">
    <property type="entry name" value="Spo0E-like_sf"/>
</dbReference>
<dbReference type="Pfam" id="PF09388">
    <property type="entry name" value="SpoOE-like"/>
    <property type="match status" value="1"/>
</dbReference>